<proteinExistence type="inferred from homology"/>
<evidence type="ECO:0000256" key="5">
    <source>
        <dbReference type="ARBA" id="ARBA00047664"/>
    </source>
</evidence>
<feature type="binding site" evidence="6">
    <location>
        <begin position="12"/>
        <end position="14"/>
    </location>
    <ligand>
        <name>N(1)-(5-phospho-beta-D-ribosyl)glycinamide</name>
        <dbReference type="ChEBI" id="CHEBI:143788"/>
    </ligand>
</feature>
<dbReference type="PANTHER" id="PTHR43369">
    <property type="entry name" value="PHOSPHORIBOSYLGLYCINAMIDE FORMYLTRANSFERASE"/>
    <property type="match status" value="1"/>
</dbReference>
<accession>A0ABY9QEK0</accession>
<evidence type="ECO:0000256" key="6">
    <source>
        <dbReference type="HAMAP-Rule" id="MF_01930"/>
    </source>
</evidence>
<dbReference type="PROSITE" id="PS00373">
    <property type="entry name" value="GART"/>
    <property type="match status" value="1"/>
</dbReference>
<evidence type="ECO:0000313" key="8">
    <source>
        <dbReference type="EMBL" id="WMV76543.1"/>
    </source>
</evidence>
<feature type="active site" description="Proton donor" evidence="6">
    <location>
        <position position="109"/>
    </location>
</feature>
<keyword evidence="9" id="KW-1185">Reference proteome</keyword>
<dbReference type="Proteomes" id="UP001297580">
    <property type="component" value="Chromosome"/>
</dbReference>
<evidence type="ECO:0000256" key="1">
    <source>
        <dbReference type="ARBA" id="ARBA00005054"/>
    </source>
</evidence>
<comment type="similarity">
    <text evidence="4 6">Belongs to the GART family.</text>
</comment>
<evidence type="ECO:0000256" key="2">
    <source>
        <dbReference type="ARBA" id="ARBA00022679"/>
    </source>
</evidence>
<evidence type="ECO:0000256" key="4">
    <source>
        <dbReference type="ARBA" id="ARBA00038440"/>
    </source>
</evidence>
<evidence type="ECO:0000256" key="3">
    <source>
        <dbReference type="ARBA" id="ARBA00022755"/>
    </source>
</evidence>
<evidence type="ECO:0000313" key="9">
    <source>
        <dbReference type="Proteomes" id="UP001297580"/>
    </source>
</evidence>
<dbReference type="Gene3D" id="3.40.50.170">
    <property type="entry name" value="Formyl transferase, N-terminal domain"/>
    <property type="match status" value="1"/>
</dbReference>
<dbReference type="SUPFAM" id="SSF53328">
    <property type="entry name" value="Formyltransferase"/>
    <property type="match status" value="1"/>
</dbReference>
<dbReference type="GO" id="GO:0004644">
    <property type="term" value="F:phosphoribosylglycinamide formyltransferase activity"/>
    <property type="evidence" value="ECO:0007669"/>
    <property type="project" value="UniProtKB-EC"/>
</dbReference>
<evidence type="ECO:0000259" key="7">
    <source>
        <dbReference type="Pfam" id="PF00551"/>
    </source>
</evidence>
<keyword evidence="3 6" id="KW-0658">Purine biosynthesis</keyword>
<reference evidence="8 9" key="1">
    <citation type="submission" date="2023-08" db="EMBL/GenBank/DDBJ databases">
        <title>Complete genome sequence of Geobacillus thermodenitrificans K1041, a genetically tractable strain representative of the genus Geobacillus.</title>
        <authorList>
            <person name="Kani S."/>
            <person name="Suzuki H."/>
        </authorList>
    </citation>
    <scope>NUCLEOTIDE SEQUENCE [LARGE SCALE GENOMIC DNA]</scope>
    <source>
        <strain evidence="8 9">K1041</strain>
    </source>
</reference>
<dbReference type="Pfam" id="PF00551">
    <property type="entry name" value="Formyl_trans_N"/>
    <property type="match status" value="1"/>
</dbReference>
<protein>
    <recommendedName>
        <fullName evidence="6">Phosphoribosylglycinamide formyltransferase</fullName>
        <ecNumber evidence="6">2.1.2.2</ecNumber>
    </recommendedName>
    <alternativeName>
        <fullName evidence="6">5'-phosphoribosylglycinamide transformylase</fullName>
    </alternativeName>
    <alternativeName>
        <fullName evidence="6">GAR transformylase</fullName>
        <shortName evidence="6">GART</shortName>
    </alternativeName>
</protein>
<dbReference type="PANTHER" id="PTHR43369:SF2">
    <property type="entry name" value="PHOSPHORIBOSYLGLYCINAMIDE FORMYLTRANSFERASE"/>
    <property type="match status" value="1"/>
</dbReference>
<keyword evidence="2 6" id="KW-0808">Transferase</keyword>
<sequence>MKRLAVFASGSGTNFQAIVDAVKRGELPADLALLVCDRPGAKVIERAARENVPTFVFSPKDYPSKAAFESEILRELSERQIEWIALAGYMRLIGPTLLSAYEGKIVNIHPSLLPAFPGKDAIGQAYRAGVLETGVTIHYVDEGMDTGPVIAQRAVPIVPGEPIEALEARIHAVEHELYPAVLRMLLGETEQQEERIEKNGSQTSINQRV</sequence>
<dbReference type="InterPro" id="IPR002376">
    <property type="entry name" value="Formyl_transf_N"/>
</dbReference>
<gene>
    <name evidence="6 8" type="primary">purN</name>
    <name evidence="8" type="ORF">HSX42_01585</name>
</gene>
<dbReference type="RefSeq" id="WP_008881460.1">
    <property type="nucleotide sequence ID" value="NZ_CP133461.1"/>
</dbReference>
<dbReference type="InterPro" id="IPR001555">
    <property type="entry name" value="GART_AS"/>
</dbReference>
<dbReference type="EMBL" id="CP133461">
    <property type="protein sequence ID" value="WMV76543.1"/>
    <property type="molecule type" value="Genomic_DNA"/>
</dbReference>
<feature type="binding site" evidence="6">
    <location>
        <begin position="90"/>
        <end position="93"/>
    </location>
    <ligand>
        <name>(6R)-10-formyltetrahydrofolate</name>
        <dbReference type="ChEBI" id="CHEBI:195366"/>
    </ligand>
</feature>
<comment type="function">
    <text evidence="6">Catalyzes the transfer of a formyl group from 10-formyltetrahydrofolate to 5-phospho-ribosyl-glycinamide (GAR), producing 5-phospho-ribosyl-N-formylglycinamide (FGAR) and tetrahydrofolate.</text>
</comment>
<dbReference type="NCBIfam" id="TIGR00639">
    <property type="entry name" value="PurN"/>
    <property type="match status" value="1"/>
</dbReference>
<feature type="binding site" evidence="6">
    <location>
        <position position="65"/>
    </location>
    <ligand>
        <name>(6R)-10-formyltetrahydrofolate</name>
        <dbReference type="ChEBI" id="CHEBI:195366"/>
    </ligand>
</feature>
<name>A0ABY9QEK0_GEOTD</name>
<feature type="site" description="Raises pKa of active site His" evidence="6">
    <location>
        <position position="145"/>
    </location>
</feature>
<dbReference type="InterPro" id="IPR004607">
    <property type="entry name" value="GART"/>
</dbReference>
<comment type="pathway">
    <text evidence="1 6">Purine metabolism; IMP biosynthesis via de novo pathway; N(2)-formyl-N(1)-(5-phospho-D-ribosyl)glycinamide from N(1)-(5-phospho-D-ribosyl)glycinamide (10-formyl THF route): step 1/1.</text>
</comment>
<dbReference type="EC" id="2.1.2.2" evidence="6"/>
<dbReference type="HAMAP" id="MF_01930">
    <property type="entry name" value="PurN"/>
    <property type="match status" value="1"/>
</dbReference>
<dbReference type="InterPro" id="IPR036477">
    <property type="entry name" value="Formyl_transf_N_sf"/>
</dbReference>
<comment type="catalytic activity">
    <reaction evidence="5 6">
        <text>N(1)-(5-phospho-beta-D-ribosyl)glycinamide + (6R)-10-formyltetrahydrofolate = N(2)-formyl-N(1)-(5-phospho-beta-D-ribosyl)glycinamide + (6S)-5,6,7,8-tetrahydrofolate + H(+)</text>
        <dbReference type="Rhea" id="RHEA:15053"/>
        <dbReference type="ChEBI" id="CHEBI:15378"/>
        <dbReference type="ChEBI" id="CHEBI:57453"/>
        <dbReference type="ChEBI" id="CHEBI:143788"/>
        <dbReference type="ChEBI" id="CHEBI:147286"/>
        <dbReference type="ChEBI" id="CHEBI:195366"/>
        <dbReference type="EC" id="2.1.2.2"/>
    </reaction>
</comment>
<dbReference type="CDD" id="cd08645">
    <property type="entry name" value="FMT_core_GART"/>
    <property type="match status" value="1"/>
</dbReference>
<organism evidence="8 9">
    <name type="scientific">Geobacillus thermodenitrificans</name>
    <dbReference type="NCBI Taxonomy" id="33940"/>
    <lineage>
        <taxon>Bacteria</taxon>
        <taxon>Bacillati</taxon>
        <taxon>Bacillota</taxon>
        <taxon>Bacilli</taxon>
        <taxon>Bacillales</taxon>
        <taxon>Anoxybacillaceae</taxon>
        <taxon>Geobacillus</taxon>
    </lineage>
</organism>
<feature type="binding site" evidence="6">
    <location>
        <position position="107"/>
    </location>
    <ligand>
        <name>(6R)-10-formyltetrahydrofolate</name>
        <dbReference type="ChEBI" id="CHEBI:195366"/>
    </ligand>
</feature>
<feature type="domain" description="Formyl transferase N-terminal" evidence="7">
    <location>
        <begin position="2"/>
        <end position="182"/>
    </location>
</feature>